<dbReference type="Proteomes" id="UP000198838">
    <property type="component" value="Unassembled WGS sequence"/>
</dbReference>
<reference evidence="1 2" key="1">
    <citation type="submission" date="2016-10" db="EMBL/GenBank/DDBJ databases">
        <authorList>
            <person name="de Groot N.N."/>
        </authorList>
    </citation>
    <scope>NUCLEOTIDE SEQUENCE [LARGE SCALE GENOMIC DNA]</scope>
    <source>
        <strain evidence="1 2">DSM 5522</strain>
    </source>
</reference>
<dbReference type="GO" id="GO:0045892">
    <property type="term" value="P:negative regulation of DNA-templated transcription"/>
    <property type="evidence" value="ECO:0007669"/>
    <property type="project" value="UniProtKB-ARBA"/>
</dbReference>
<evidence type="ECO:0000313" key="1">
    <source>
        <dbReference type="EMBL" id="SFA86502.1"/>
    </source>
</evidence>
<dbReference type="OrthoDB" id="9811244at2"/>
<dbReference type="EMBL" id="FOJY01000004">
    <property type="protein sequence ID" value="SFA86502.1"/>
    <property type="molecule type" value="Genomic_DNA"/>
</dbReference>
<dbReference type="AlphaFoldDB" id="A0A1I0WCR5"/>
<dbReference type="PANTHER" id="PTHR33677:SF3">
    <property type="entry name" value="COPPER-SENSING TRANSCRIPTIONAL REPRESSOR RICR"/>
    <property type="match status" value="1"/>
</dbReference>
<keyword evidence="1" id="KW-0238">DNA-binding</keyword>
<dbReference type="GO" id="GO:0003677">
    <property type="term" value="F:DNA binding"/>
    <property type="evidence" value="ECO:0007669"/>
    <property type="project" value="UniProtKB-KW"/>
</dbReference>
<dbReference type="CDD" id="cd10158">
    <property type="entry name" value="CsoR-like_DUF156_1"/>
    <property type="match status" value="1"/>
</dbReference>
<keyword evidence="2" id="KW-1185">Reference proteome</keyword>
<dbReference type="Gene3D" id="1.20.58.1000">
    <property type="entry name" value="Metal-sensitive repressor, helix protomer"/>
    <property type="match status" value="1"/>
</dbReference>
<dbReference type="InterPro" id="IPR003735">
    <property type="entry name" value="Metal_Tscrpt_repr"/>
</dbReference>
<evidence type="ECO:0000313" key="2">
    <source>
        <dbReference type="Proteomes" id="UP000198838"/>
    </source>
</evidence>
<accession>A0A1I0WCR5</accession>
<gene>
    <name evidence="1" type="ORF">SAMN05216249_1042</name>
</gene>
<dbReference type="InterPro" id="IPR038390">
    <property type="entry name" value="Metal_Tscrpt_repr_sf"/>
</dbReference>
<protein>
    <submittedName>
        <fullName evidence="1">DNA-binding transcriptional regulator, FrmR family</fullName>
    </submittedName>
</protein>
<dbReference type="Pfam" id="PF02583">
    <property type="entry name" value="Trns_repr_metal"/>
    <property type="match status" value="1"/>
</dbReference>
<sequence>MTEDNNKSTIDGEGKTHVHKFSDGTTIVHSHYSEGTHIHHHGKDNTKAIMNRLSRAIGHMEAIKRMVEDERDCGEILIQLSAVRAAINNTGKVILKEYIENSIVNAIETNDRQTVEELYKSIDKFVK</sequence>
<proteinExistence type="predicted"/>
<name>A0A1I0WCR5_9FIRM</name>
<dbReference type="RefSeq" id="WP_092870664.1">
    <property type="nucleotide sequence ID" value="NZ_FOJY01000004.1"/>
</dbReference>
<dbReference type="PANTHER" id="PTHR33677">
    <property type="entry name" value="TRANSCRIPTIONAL REPRESSOR FRMR-RELATED"/>
    <property type="match status" value="1"/>
</dbReference>
<dbReference type="GO" id="GO:0046872">
    <property type="term" value="F:metal ion binding"/>
    <property type="evidence" value="ECO:0007669"/>
    <property type="project" value="InterPro"/>
</dbReference>
<organism evidence="1 2">
    <name type="scientific">Acetitomaculum ruminis DSM 5522</name>
    <dbReference type="NCBI Taxonomy" id="1120918"/>
    <lineage>
        <taxon>Bacteria</taxon>
        <taxon>Bacillati</taxon>
        <taxon>Bacillota</taxon>
        <taxon>Clostridia</taxon>
        <taxon>Lachnospirales</taxon>
        <taxon>Lachnospiraceae</taxon>
        <taxon>Acetitomaculum</taxon>
    </lineage>
</organism>
<dbReference type="STRING" id="1120918.SAMN05216249_1042"/>